<dbReference type="Proteomes" id="UP001059934">
    <property type="component" value="Chromosome"/>
</dbReference>
<dbReference type="InterPro" id="IPR046335">
    <property type="entry name" value="LacI/GalR-like_sensor"/>
</dbReference>
<keyword evidence="3" id="KW-0804">Transcription</keyword>
<dbReference type="CDD" id="cd01392">
    <property type="entry name" value="HTH_LacI"/>
    <property type="match status" value="1"/>
</dbReference>
<feature type="domain" description="HTH lacI-type" evidence="4">
    <location>
        <begin position="8"/>
        <end position="79"/>
    </location>
</feature>
<evidence type="ECO:0000256" key="2">
    <source>
        <dbReference type="ARBA" id="ARBA00023125"/>
    </source>
</evidence>
<dbReference type="InterPro" id="IPR000843">
    <property type="entry name" value="HTH_LacI"/>
</dbReference>
<dbReference type="CDD" id="cd06295">
    <property type="entry name" value="PBP1_CelR"/>
    <property type="match status" value="1"/>
</dbReference>
<dbReference type="PANTHER" id="PTHR30146:SF120">
    <property type="entry name" value="ALANINE RACEMASE"/>
    <property type="match status" value="1"/>
</dbReference>
<dbReference type="GO" id="GO:0003677">
    <property type="term" value="F:DNA binding"/>
    <property type="evidence" value="ECO:0007669"/>
    <property type="project" value="UniProtKB-KW"/>
</dbReference>
<proteinExistence type="predicted"/>
<accession>A0ABY5TLU4</accession>
<name>A0ABY5TLU4_9GAMM</name>
<keyword evidence="2 5" id="KW-0238">DNA-binding</keyword>
<evidence type="ECO:0000259" key="4">
    <source>
        <dbReference type="SMART" id="SM00354"/>
    </source>
</evidence>
<gene>
    <name evidence="5" type="ORF">NYF23_12105</name>
</gene>
<dbReference type="PANTHER" id="PTHR30146">
    <property type="entry name" value="LACI-RELATED TRANSCRIPTIONAL REPRESSOR"/>
    <property type="match status" value="1"/>
</dbReference>
<keyword evidence="6" id="KW-1185">Reference proteome</keyword>
<dbReference type="Gene3D" id="1.10.260.40">
    <property type="entry name" value="lambda repressor-like DNA-binding domains"/>
    <property type="match status" value="1"/>
</dbReference>
<dbReference type="SUPFAM" id="SSF53822">
    <property type="entry name" value="Periplasmic binding protein-like I"/>
    <property type="match status" value="1"/>
</dbReference>
<dbReference type="InterPro" id="IPR010982">
    <property type="entry name" value="Lambda_DNA-bd_dom_sf"/>
</dbReference>
<dbReference type="Pfam" id="PF13377">
    <property type="entry name" value="Peripla_BP_3"/>
    <property type="match status" value="1"/>
</dbReference>
<evidence type="ECO:0000313" key="6">
    <source>
        <dbReference type="Proteomes" id="UP001059934"/>
    </source>
</evidence>
<dbReference type="SMART" id="SM00354">
    <property type="entry name" value="HTH_LACI"/>
    <property type="match status" value="1"/>
</dbReference>
<dbReference type="SUPFAM" id="SSF47413">
    <property type="entry name" value="lambda repressor-like DNA-binding domains"/>
    <property type="match status" value="1"/>
</dbReference>
<evidence type="ECO:0000313" key="5">
    <source>
        <dbReference type="EMBL" id="UVW34742.1"/>
    </source>
</evidence>
<evidence type="ECO:0000256" key="3">
    <source>
        <dbReference type="ARBA" id="ARBA00023163"/>
    </source>
</evidence>
<organism evidence="5 6">
    <name type="scientific">SAR92 clade bacterium H455</name>
    <dbReference type="NCBI Taxonomy" id="2974818"/>
    <lineage>
        <taxon>Bacteria</taxon>
        <taxon>Pseudomonadati</taxon>
        <taxon>Pseudomonadota</taxon>
        <taxon>Gammaproteobacteria</taxon>
        <taxon>Cellvibrionales</taxon>
        <taxon>Porticoccaceae</taxon>
        <taxon>SAR92 clade</taxon>
    </lineage>
</organism>
<reference evidence="5" key="1">
    <citation type="submission" date="2022-08" db="EMBL/GenBank/DDBJ databases">
        <title>Catabolic pathway analysis in culturable SAR92 clade bacteria reveals their overlooked roles in DMSP degradation in coastal seas.</title>
        <authorList>
            <person name="He X."/>
            <person name="Zhang X."/>
            <person name="Zhang Y."/>
        </authorList>
    </citation>
    <scope>NUCLEOTIDE SEQUENCE</scope>
    <source>
        <strain evidence="5">H455</strain>
    </source>
</reference>
<keyword evidence="1" id="KW-0805">Transcription regulation</keyword>
<dbReference type="Gene3D" id="3.40.50.2300">
    <property type="match status" value="2"/>
</dbReference>
<dbReference type="EMBL" id="CP103416">
    <property type="protein sequence ID" value="UVW34742.1"/>
    <property type="molecule type" value="Genomic_DNA"/>
</dbReference>
<evidence type="ECO:0000256" key="1">
    <source>
        <dbReference type="ARBA" id="ARBA00023015"/>
    </source>
</evidence>
<dbReference type="InterPro" id="IPR028082">
    <property type="entry name" value="Peripla_BP_I"/>
</dbReference>
<dbReference type="PROSITE" id="PS00356">
    <property type="entry name" value="HTH_LACI_1"/>
    <property type="match status" value="1"/>
</dbReference>
<dbReference type="Pfam" id="PF00356">
    <property type="entry name" value="LacI"/>
    <property type="match status" value="1"/>
</dbReference>
<sequence>MATNSPRLTKMEELAKVAGVSVSTVSRALAGNPLINAKTRARIVDLAAKHNYQINENARNFRLQKTNVIAVVLMLDVKSEQHTSDMFFLEMLGAIADALSVQNYDLLLANSPMTNVLDIQSSRIFRQSDGIIFIGQGNQHEQLNEFSGLEKPMVVWGSNLPDRRYCTVGADNVVGGYLATKHLLNLGRKDIVFMGDINMPEPKQRFEGYLNALKEKGVKFNKRLQIDVPFEMSHASEAINDLLQQKISFDGAVCCSDLIALSAIAALTESGLRVPEDVAVVGYDDIALASYSSPSLTTVRQNIVQGGRILVQKLMAQINGDTVTDSVLKTELIVRRSSGAW</sequence>
<protein>
    <submittedName>
        <fullName evidence="5">LacI family DNA-binding transcriptional regulator</fullName>
    </submittedName>
</protein>